<dbReference type="SUPFAM" id="SSF48264">
    <property type="entry name" value="Cytochrome P450"/>
    <property type="match status" value="1"/>
</dbReference>
<evidence type="ECO:0000256" key="2">
    <source>
        <dbReference type="ARBA" id="ARBA00010617"/>
    </source>
</evidence>
<comment type="caution">
    <text evidence="5">The sequence shown here is derived from an EMBL/GenBank/DDBJ whole genome shotgun (WGS) entry which is preliminary data.</text>
</comment>
<name>A0A139WZS1_9CYAN</name>
<dbReference type="Pfam" id="PF00067">
    <property type="entry name" value="p450"/>
    <property type="match status" value="1"/>
</dbReference>
<protein>
    <submittedName>
        <fullName evidence="5">Cytochrome P450</fullName>
    </submittedName>
</protein>
<dbReference type="PANTHER" id="PTHR24305">
    <property type="entry name" value="CYTOCHROME P450"/>
    <property type="match status" value="1"/>
</dbReference>
<comment type="cofactor">
    <cofactor evidence="1 3">
        <name>heme</name>
        <dbReference type="ChEBI" id="CHEBI:30413"/>
    </cofactor>
</comment>
<dbReference type="GO" id="GO:0016705">
    <property type="term" value="F:oxidoreductase activity, acting on paired donors, with incorporation or reduction of molecular oxygen"/>
    <property type="evidence" value="ECO:0007669"/>
    <property type="project" value="InterPro"/>
</dbReference>
<dbReference type="STRING" id="128403.WA1_05550"/>
<dbReference type="EMBL" id="ANNX02000045">
    <property type="protein sequence ID" value="KYC37957.1"/>
    <property type="molecule type" value="Genomic_DNA"/>
</dbReference>
<evidence type="ECO:0000256" key="4">
    <source>
        <dbReference type="RuleBase" id="RU000461"/>
    </source>
</evidence>
<accession>A0A139WZS1</accession>
<dbReference type="PANTHER" id="PTHR24305:SF166">
    <property type="entry name" value="CYTOCHROME P450 12A4, MITOCHONDRIAL-RELATED"/>
    <property type="match status" value="1"/>
</dbReference>
<evidence type="ECO:0000256" key="1">
    <source>
        <dbReference type="ARBA" id="ARBA00001971"/>
    </source>
</evidence>
<dbReference type="Gene3D" id="1.10.630.10">
    <property type="entry name" value="Cytochrome P450"/>
    <property type="match status" value="1"/>
</dbReference>
<dbReference type="PRINTS" id="PR00463">
    <property type="entry name" value="EP450I"/>
</dbReference>
<dbReference type="InterPro" id="IPR017972">
    <property type="entry name" value="Cyt_P450_CS"/>
</dbReference>
<dbReference type="GO" id="GO:0020037">
    <property type="term" value="F:heme binding"/>
    <property type="evidence" value="ECO:0007669"/>
    <property type="project" value="InterPro"/>
</dbReference>
<proteinExistence type="inferred from homology"/>
<dbReference type="OrthoDB" id="446280at2"/>
<reference evidence="5 6" key="1">
    <citation type="journal article" date="2013" name="Genome Biol. Evol.">
        <title>Genomes of Stigonematalean cyanobacteria (subsection V) and the evolution of oxygenic photosynthesis from prokaryotes to plastids.</title>
        <authorList>
            <person name="Dagan T."/>
            <person name="Roettger M."/>
            <person name="Stucken K."/>
            <person name="Landan G."/>
            <person name="Koch R."/>
            <person name="Major P."/>
            <person name="Gould S.B."/>
            <person name="Goremykin V.V."/>
            <person name="Rippka R."/>
            <person name="Tandeau de Marsac N."/>
            <person name="Gugger M."/>
            <person name="Lockhart P.J."/>
            <person name="Allen J.F."/>
            <person name="Brune I."/>
            <person name="Maus I."/>
            <person name="Puhler A."/>
            <person name="Martin W.F."/>
        </authorList>
    </citation>
    <scope>NUCLEOTIDE SEQUENCE [LARGE SCALE GENOMIC DNA]</scope>
    <source>
        <strain evidence="5 6">PCC 7110</strain>
    </source>
</reference>
<keyword evidence="3 4" id="KW-0408">Iron</keyword>
<keyword evidence="4" id="KW-0503">Monooxygenase</keyword>
<dbReference type="Proteomes" id="UP000076925">
    <property type="component" value="Unassembled WGS sequence"/>
</dbReference>
<feature type="binding site" description="axial binding residue" evidence="3">
    <location>
        <position position="392"/>
    </location>
    <ligand>
        <name>heme</name>
        <dbReference type="ChEBI" id="CHEBI:30413"/>
    </ligand>
    <ligandPart>
        <name>Fe</name>
        <dbReference type="ChEBI" id="CHEBI:18248"/>
    </ligandPart>
</feature>
<keyword evidence="4" id="KW-0560">Oxidoreductase</keyword>
<dbReference type="InterPro" id="IPR002401">
    <property type="entry name" value="Cyt_P450_E_grp-I"/>
</dbReference>
<dbReference type="GO" id="GO:0004497">
    <property type="term" value="F:monooxygenase activity"/>
    <property type="evidence" value="ECO:0007669"/>
    <property type="project" value="UniProtKB-KW"/>
</dbReference>
<gene>
    <name evidence="5" type="ORF">WA1_05550</name>
</gene>
<keyword evidence="3 4" id="KW-0479">Metal-binding</keyword>
<dbReference type="AlphaFoldDB" id="A0A139WZS1"/>
<dbReference type="InterPro" id="IPR050121">
    <property type="entry name" value="Cytochrome_P450_monoxygenase"/>
</dbReference>
<dbReference type="CDD" id="cd11053">
    <property type="entry name" value="CYP110-like"/>
    <property type="match status" value="1"/>
</dbReference>
<evidence type="ECO:0000313" key="6">
    <source>
        <dbReference type="Proteomes" id="UP000076925"/>
    </source>
</evidence>
<keyword evidence="3 4" id="KW-0349">Heme</keyword>
<keyword evidence="6" id="KW-1185">Reference proteome</keyword>
<comment type="similarity">
    <text evidence="2 4">Belongs to the cytochrome P450 family.</text>
</comment>
<dbReference type="PROSITE" id="PS00086">
    <property type="entry name" value="CYTOCHROME_P450"/>
    <property type="match status" value="1"/>
</dbReference>
<dbReference type="GO" id="GO:0005506">
    <property type="term" value="F:iron ion binding"/>
    <property type="evidence" value="ECO:0007669"/>
    <property type="project" value="InterPro"/>
</dbReference>
<dbReference type="PRINTS" id="PR00385">
    <property type="entry name" value="P450"/>
</dbReference>
<dbReference type="InterPro" id="IPR036396">
    <property type="entry name" value="Cyt_P450_sf"/>
</dbReference>
<dbReference type="RefSeq" id="WP_017743039.1">
    <property type="nucleotide sequence ID" value="NZ_KQ976354.1"/>
</dbReference>
<evidence type="ECO:0000313" key="5">
    <source>
        <dbReference type="EMBL" id="KYC37957.1"/>
    </source>
</evidence>
<sequence>MNLPSGPKTSQWLQQVQWVTDPIGYMETAQKCYGDIFTTSVIIPKPVVLISNPQALKQVLNDTKYFTAPGELSEAILPLFGNSSVLILNGEKHMRQRRLLMPPFHGARMQAYGQLICNIAEQAMKQQVTGKTFSIRSVMQDISLQVIIEAVFGLHDKERGERFRQVILSLFSDFRAPLAAIALVFPSMQQDLGWWSPWRQFRRVRQKIDELLYAEINERRQHPDPERKDILSLLISARDEDGQAMTDEELCDQLTTLLFAGHDTTATAIAWAFYEIHKHPEIRDKLIQELNSLDDSQDAMSIFRLPYLTAVCNETLRMYPVNMLTTGRMVKSPVNLMGYELNPGTVLFGSIYLTHHREDIYPDPKQFKPERFLEKQFSPHEFLPFGSGTRRCIGEALAQMEMKLVLATVLSRYHLVLANEQPEQPQRRGITLAPGNGVKMVIQSERCQEQLLATTVR</sequence>
<organism evidence="5 6">
    <name type="scientific">Scytonema hofmannii PCC 7110</name>
    <dbReference type="NCBI Taxonomy" id="128403"/>
    <lineage>
        <taxon>Bacteria</taxon>
        <taxon>Bacillati</taxon>
        <taxon>Cyanobacteriota</taxon>
        <taxon>Cyanophyceae</taxon>
        <taxon>Nostocales</taxon>
        <taxon>Scytonemataceae</taxon>
        <taxon>Scytonema</taxon>
    </lineage>
</organism>
<dbReference type="InterPro" id="IPR001128">
    <property type="entry name" value="Cyt_P450"/>
</dbReference>
<evidence type="ECO:0000256" key="3">
    <source>
        <dbReference type="PIRSR" id="PIRSR602401-1"/>
    </source>
</evidence>